<dbReference type="PROSITE" id="PS51257">
    <property type="entry name" value="PROKAR_LIPOPROTEIN"/>
    <property type="match status" value="1"/>
</dbReference>
<organism evidence="1 2">
    <name type="scientific">Marivirga aurantiaca</name>
    <dbReference type="NCBI Taxonomy" id="2802615"/>
    <lineage>
        <taxon>Bacteria</taxon>
        <taxon>Pseudomonadati</taxon>
        <taxon>Bacteroidota</taxon>
        <taxon>Cytophagia</taxon>
        <taxon>Cytophagales</taxon>
        <taxon>Marivirgaceae</taxon>
        <taxon>Marivirga</taxon>
    </lineage>
</organism>
<dbReference type="Proteomes" id="UP000611723">
    <property type="component" value="Unassembled WGS sequence"/>
</dbReference>
<proteinExistence type="predicted"/>
<evidence type="ECO:0000313" key="2">
    <source>
        <dbReference type="Proteomes" id="UP000611723"/>
    </source>
</evidence>
<gene>
    <name evidence="1" type="ORF">JKA74_19165</name>
</gene>
<keyword evidence="2" id="KW-1185">Reference proteome</keyword>
<comment type="caution">
    <text evidence="1">The sequence shown here is derived from an EMBL/GenBank/DDBJ whole genome shotgun (WGS) entry which is preliminary data.</text>
</comment>
<dbReference type="EMBL" id="JAEQBW010000015">
    <property type="protein sequence ID" value="MBK6267173.1"/>
    <property type="molecule type" value="Genomic_DNA"/>
</dbReference>
<sequence length="390" mass="42991">MRQFSLILILVVIFSSCKEEEFDPESAFLQIYDDNNYNVSYQPVGLGASDSNIFMLAKRNLDVSAFSGINLIVADLQGKFKRETQLEDHFVAPTNGLIKIGTTHYFVCMDRNSLRPYLASISSSGEQVNFSALNLSASYPLAAAKSRDNRIILLSYNPEDKASVLSEIDPDGTIIKHTQYSIGPGDDVLTAVVNHFTKRSDRLPFFCGQAPDGSYYFNGFYNYTLSLVFTGFGENPTGVIQGQGLNAGMKSLLPIGGNNFAFIGFQFSDHFISGNLALSTSDITSSVNYFNRNIPEISEKANSKIAAYNAEITIIASETEGRQVVLYFYDTTTGSLLSTYYIGTLNPFTLADILVFEDGSIAVTGTTFLAGRFERVYLMKISKDQVLEIL</sequence>
<protein>
    <submittedName>
        <fullName evidence="1">Uncharacterized protein</fullName>
    </submittedName>
</protein>
<dbReference type="RefSeq" id="WP_201432863.1">
    <property type="nucleotide sequence ID" value="NZ_JAEQBW010000015.1"/>
</dbReference>
<evidence type="ECO:0000313" key="1">
    <source>
        <dbReference type="EMBL" id="MBK6267173.1"/>
    </source>
</evidence>
<accession>A0A934X1C5</accession>
<name>A0A934X1C5_9BACT</name>
<dbReference type="AlphaFoldDB" id="A0A934X1C5"/>
<reference evidence="1" key="1">
    <citation type="submission" date="2021-01" db="EMBL/GenBank/DDBJ databases">
        <title>Marivirga aurantiaca sp. nov., isolated from intertidal surface sediments.</title>
        <authorList>
            <person name="Zhang M."/>
        </authorList>
    </citation>
    <scope>NUCLEOTIDE SEQUENCE</scope>
    <source>
        <strain evidence="1">S37H4</strain>
    </source>
</reference>